<comment type="similarity">
    <text evidence="1">Belongs to the WrbA family.</text>
</comment>
<accession>A0A9W7ZHT0</accession>
<feature type="region of interest" description="Disordered" evidence="2">
    <location>
        <begin position="68"/>
        <end position="88"/>
    </location>
</feature>
<dbReference type="Gene3D" id="3.40.50.360">
    <property type="match status" value="1"/>
</dbReference>
<name>A0A9W7ZHT0_9FUNG</name>
<dbReference type="AlphaFoldDB" id="A0A9W7ZHT0"/>
<evidence type="ECO:0000313" key="3">
    <source>
        <dbReference type="EMBL" id="KAJ1903676.1"/>
    </source>
</evidence>
<sequence>MKGALVGKFAGIFFSTASQHGGQETTALTFLTTLAHHGIMYIPFGYRSSYLFDHSHIIGGSAYGSGTITNGDGSRMPSQEELEIAEAQ</sequence>
<evidence type="ECO:0000313" key="4">
    <source>
        <dbReference type="Proteomes" id="UP001150569"/>
    </source>
</evidence>
<organism evidence="3 4">
    <name type="scientific">Tieghemiomyces parasiticus</name>
    <dbReference type="NCBI Taxonomy" id="78921"/>
    <lineage>
        <taxon>Eukaryota</taxon>
        <taxon>Fungi</taxon>
        <taxon>Fungi incertae sedis</taxon>
        <taxon>Zoopagomycota</taxon>
        <taxon>Kickxellomycotina</taxon>
        <taxon>Dimargaritomycetes</taxon>
        <taxon>Dimargaritales</taxon>
        <taxon>Dimargaritaceae</taxon>
        <taxon>Tieghemiomyces</taxon>
    </lineage>
</organism>
<dbReference type="GO" id="GO:0003955">
    <property type="term" value="F:NAD(P)H dehydrogenase (quinone) activity"/>
    <property type="evidence" value="ECO:0007669"/>
    <property type="project" value="TreeGrafter"/>
</dbReference>
<feature type="non-terminal residue" evidence="3">
    <location>
        <position position="88"/>
    </location>
</feature>
<proteinExistence type="inferred from homology"/>
<keyword evidence="4" id="KW-1185">Reference proteome</keyword>
<dbReference type="PANTHER" id="PTHR30546">
    <property type="entry name" value="FLAVODOXIN-RELATED PROTEIN WRBA-RELATED"/>
    <property type="match status" value="1"/>
</dbReference>
<dbReference type="PANTHER" id="PTHR30546:SF23">
    <property type="entry name" value="FLAVOPROTEIN-LIKE PROTEIN YCP4-RELATED"/>
    <property type="match status" value="1"/>
</dbReference>
<dbReference type="InterPro" id="IPR029039">
    <property type="entry name" value="Flavoprotein-like_sf"/>
</dbReference>
<reference evidence="3" key="1">
    <citation type="submission" date="2022-07" db="EMBL/GenBank/DDBJ databases">
        <title>Phylogenomic reconstructions and comparative analyses of Kickxellomycotina fungi.</title>
        <authorList>
            <person name="Reynolds N.K."/>
            <person name="Stajich J.E."/>
            <person name="Barry K."/>
            <person name="Grigoriev I.V."/>
            <person name="Crous P."/>
            <person name="Smith M.E."/>
        </authorList>
    </citation>
    <scope>NUCLEOTIDE SEQUENCE</scope>
    <source>
        <strain evidence="3">RSA 861</strain>
    </source>
</reference>
<protein>
    <submittedName>
        <fullName evidence="3">Uncharacterized protein</fullName>
    </submittedName>
</protein>
<dbReference type="OrthoDB" id="504689at2759"/>
<dbReference type="SUPFAM" id="SSF52218">
    <property type="entry name" value="Flavoproteins"/>
    <property type="match status" value="1"/>
</dbReference>
<comment type="caution">
    <text evidence="3">The sequence shown here is derived from an EMBL/GenBank/DDBJ whole genome shotgun (WGS) entry which is preliminary data.</text>
</comment>
<gene>
    <name evidence="3" type="ORF">IWQ60_012551</name>
</gene>
<dbReference type="Proteomes" id="UP001150569">
    <property type="component" value="Unassembled WGS sequence"/>
</dbReference>
<dbReference type="EMBL" id="JANBPT010002113">
    <property type="protein sequence ID" value="KAJ1903676.1"/>
    <property type="molecule type" value="Genomic_DNA"/>
</dbReference>
<evidence type="ECO:0000256" key="1">
    <source>
        <dbReference type="ARBA" id="ARBA00006961"/>
    </source>
</evidence>
<evidence type="ECO:0000256" key="2">
    <source>
        <dbReference type="SAM" id="MobiDB-lite"/>
    </source>
</evidence>
<dbReference type="GO" id="GO:0016020">
    <property type="term" value="C:membrane"/>
    <property type="evidence" value="ECO:0007669"/>
    <property type="project" value="TreeGrafter"/>
</dbReference>